<evidence type="ECO:0000256" key="3">
    <source>
        <dbReference type="ARBA" id="ARBA00022692"/>
    </source>
</evidence>
<dbReference type="InterPro" id="IPR000157">
    <property type="entry name" value="TIR_dom"/>
</dbReference>
<dbReference type="GO" id="GO:0007165">
    <property type="term" value="P:signal transduction"/>
    <property type="evidence" value="ECO:0007669"/>
    <property type="project" value="InterPro"/>
</dbReference>
<protein>
    <recommendedName>
        <fullName evidence="8">TIR domain-containing protein</fullName>
    </recommendedName>
</protein>
<evidence type="ECO:0000256" key="4">
    <source>
        <dbReference type="ARBA" id="ARBA00022729"/>
    </source>
</evidence>
<keyword evidence="5 7" id="KW-1133">Transmembrane helix</keyword>
<comment type="subcellular location">
    <subcellularLocation>
        <location evidence="1">Membrane</location>
        <topology evidence="1">Single-pass membrane protein</topology>
    </subcellularLocation>
</comment>
<evidence type="ECO:0000256" key="6">
    <source>
        <dbReference type="ARBA" id="ARBA00023136"/>
    </source>
</evidence>
<gene>
    <name evidence="9" type="ORF">FSP39_008617</name>
</gene>
<comment type="caution">
    <text evidence="9">The sequence shown here is derived from an EMBL/GenBank/DDBJ whole genome shotgun (WGS) entry which is preliminary data.</text>
</comment>
<dbReference type="GO" id="GO:0005886">
    <property type="term" value="C:plasma membrane"/>
    <property type="evidence" value="ECO:0007669"/>
    <property type="project" value="TreeGrafter"/>
</dbReference>
<evidence type="ECO:0000259" key="8">
    <source>
        <dbReference type="PROSITE" id="PS50104"/>
    </source>
</evidence>
<dbReference type="AlphaFoldDB" id="A0AA89BN64"/>
<dbReference type="PROSITE" id="PS50104">
    <property type="entry name" value="TIR"/>
    <property type="match status" value="1"/>
</dbReference>
<keyword evidence="10" id="KW-1185">Reference proteome</keyword>
<keyword evidence="6 7" id="KW-0472">Membrane</keyword>
<feature type="transmembrane region" description="Helical" evidence="7">
    <location>
        <begin position="229"/>
        <end position="249"/>
    </location>
</feature>
<keyword evidence="3 7" id="KW-0812">Transmembrane</keyword>
<dbReference type="GO" id="GO:0038023">
    <property type="term" value="F:signaling receptor activity"/>
    <property type="evidence" value="ECO:0007669"/>
    <property type="project" value="TreeGrafter"/>
</dbReference>
<dbReference type="InterPro" id="IPR001611">
    <property type="entry name" value="Leu-rich_rpt"/>
</dbReference>
<dbReference type="PANTHER" id="PTHR24365:SF530">
    <property type="entry name" value="MSTPROX-RELATED"/>
    <property type="match status" value="1"/>
</dbReference>
<dbReference type="Pfam" id="PF01582">
    <property type="entry name" value="TIR"/>
    <property type="match status" value="1"/>
</dbReference>
<evidence type="ECO:0000256" key="1">
    <source>
        <dbReference type="ARBA" id="ARBA00004167"/>
    </source>
</evidence>
<dbReference type="Proteomes" id="UP001186944">
    <property type="component" value="Unassembled WGS sequence"/>
</dbReference>
<evidence type="ECO:0000256" key="2">
    <source>
        <dbReference type="ARBA" id="ARBA00009634"/>
    </source>
</evidence>
<dbReference type="Gene3D" id="3.80.10.10">
    <property type="entry name" value="Ribonuclease Inhibitor"/>
    <property type="match status" value="1"/>
</dbReference>
<accession>A0AA89BN64</accession>
<dbReference type="Pfam" id="PF13855">
    <property type="entry name" value="LRR_8"/>
    <property type="match status" value="1"/>
</dbReference>
<evidence type="ECO:0000313" key="10">
    <source>
        <dbReference type="Proteomes" id="UP001186944"/>
    </source>
</evidence>
<proteinExistence type="inferred from homology"/>
<sequence>MREIYMQGNIIRRLDISGIIPVSTQHVDLSDNFCSYIEKSYFPPGSKMRTLNLQGNLLGDFLDSEASSDIFQNIQSLHTLLLSGNRIHGMNMDILTPLSDLRHLDLSVNEIDQLLISLRYFSNLTMLNLSRNRLMYLNKVNIKDLEHIYTSRRPVRKLNINLRYNQLQCSCETMFFLKWMLRYQDGTSIEFHNLTQYTCSSPNLTTLHFENLDKIVDHFERICSSEEPIIVLGTIFIITFFFIIIFGIGHRYRWKIRFFYYSTKRVFRTLDTVSERHFEYDVFLSYADEDRHFVHNIILHELENDERGFKVCCHFRDFTAGRPIADNIAEAIHISRYTLCVISAHYLNSYWCMYEHNLAMMEMELARGGKDTVILLLTSTFRADEAPLSFLRFIQKNSYLEVPPENEDESKLLFVERLKNIFVRNP</sequence>
<dbReference type="PANTHER" id="PTHR24365">
    <property type="entry name" value="TOLL-LIKE RECEPTOR"/>
    <property type="match status" value="1"/>
</dbReference>
<dbReference type="InterPro" id="IPR032675">
    <property type="entry name" value="LRR_dom_sf"/>
</dbReference>
<dbReference type="SUPFAM" id="SSF52200">
    <property type="entry name" value="Toll/Interleukin receptor TIR domain"/>
    <property type="match status" value="1"/>
</dbReference>
<evidence type="ECO:0000256" key="7">
    <source>
        <dbReference type="SAM" id="Phobius"/>
    </source>
</evidence>
<dbReference type="EMBL" id="VSWD01000011">
    <property type="protein sequence ID" value="KAK3087628.1"/>
    <property type="molecule type" value="Genomic_DNA"/>
</dbReference>
<dbReference type="InterPro" id="IPR035897">
    <property type="entry name" value="Toll_tir_struct_dom_sf"/>
</dbReference>
<dbReference type="SMART" id="SM00255">
    <property type="entry name" value="TIR"/>
    <property type="match status" value="1"/>
</dbReference>
<feature type="domain" description="TIR" evidence="8">
    <location>
        <begin position="278"/>
        <end position="422"/>
    </location>
</feature>
<dbReference type="Gene3D" id="3.40.50.10140">
    <property type="entry name" value="Toll/interleukin-1 receptor homology (TIR) domain"/>
    <property type="match status" value="1"/>
</dbReference>
<evidence type="ECO:0000313" key="9">
    <source>
        <dbReference type="EMBL" id="KAK3087628.1"/>
    </source>
</evidence>
<comment type="similarity">
    <text evidence="2">Belongs to the Toll-like receptor family.</text>
</comment>
<reference evidence="9" key="1">
    <citation type="submission" date="2019-08" db="EMBL/GenBank/DDBJ databases">
        <title>The improved chromosome-level genome for the pearl oyster Pinctada fucata martensii using PacBio sequencing and Hi-C.</title>
        <authorList>
            <person name="Zheng Z."/>
        </authorList>
    </citation>
    <scope>NUCLEOTIDE SEQUENCE</scope>
    <source>
        <strain evidence="9">ZZ-2019</strain>
        <tissue evidence="9">Adductor muscle</tissue>
    </source>
</reference>
<keyword evidence="4" id="KW-0732">Signal</keyword>
<evidence type="ECO:0000256" key="5">
    <source>
        <dbReference type="ARBA" id="ARBA00022989"/>
    </source>
</evidence>
<organism evidence="9 10">
    <name type="scientific">Pinctada imbricata</name>
    <name type="common">Atlantic pearl-oyster</name>
    <name type="synonym">Pinctada martensii</name>
    <dbReference type="NCBI Taxonomy" id="66713"/>
    <lineage>
        <taxon>Eukaryota</taxon>
        <taxon>Metazoa</taxon>
        <taxon>Spiralia</taxon>
        <taxon>Lophotrochozoa</taxon>
        <taxon>Mollusca</taxon>
        <taxon>Bivalvia</taxon>
        <taxon>Autobranchia</taxon>
        <taxon>Pteriomorphia</taxon>
        <taxon>Pterioida</taxon>
        <taxon>Pterioidea</taxon>
        <taxon>Pteriidae</taxon>
        <taxon>Pinctada</taxon>
    </lineage>
</organism>
<dbReference type="SUPFAM" id="SSF52058">
    <property type="entry name" value="L domain-like"/>
    <property type="match status" value="1"/>
</dbReference>
<name>A0AA89BN64_PINIB</name>